<dbReference type="Proteomes" id="UP001482620">
    <property type="component" value="Unassembled WGS sequence"/>
</dbReference>
<organism evidence="1 2">
    <name type="scientific">Ilyodon furcidens</name>
    <name type="common">goldbreast splitfin</name>
    <dbReference type="NCBI Taxonomy" id="33524"/>
    <lineage>
        <taxon>Eukaryota</taxon>
        <taxon>Metazoa</taxon>
        <taxon>Chordata</taxon>
        <taxon>Craniata</taxon>
        <taxon>Vertebrata</taxon>
        <taxon>Euteleostomi</taxon>
        <taxon>Actinopterygii</taxon>
        <taxon>Neopterygii</taxon>
        <taxon>Teleostei</taxon>
        <taxon>Neoteleostei</taxon>
        <taxon>Acanthomorphata</taxon>
        <taxon>Ovalentaria</taxon>
        <taxon>Atherinomorphae</taxon>
        <taxon>Cyprinodontiformes</taxon>
        <taxon>Goodeidae</taxon>
        <taxon>Ilyodon</taxon>
    </lineage>
</organism>
<reference evidence="1 2" key="1">
    <citation type="submission" date="2021-06" db="EMBL/GenBank/DDBJ databases">
        <authorList>
            <person name="Palmer J.M."/>
        </authorList>
    </citation>
    <scope>NUCLEOTIDE SEQUENCE [LARGE SCALE GENOMIC DNA]</scope>
    <source>
        <strain evidence="2">if_2019</strain>
        <tissue evidence="1">Muscle</tissue>
    </source>
</reference>
<accession>A0ABV0U5F3</accession>
<proteinExistence type="predicted"/>
<evidence type="ECO:0000313" key="2">
    <source>
        <dbReference type="Proteomes" id="UP001482620"/>
    </source>
</evidence>
<protein>
    <submittedName>
        <fullName evidence="1">Uncharacterized protein</fullName>
    </submittedName>
</protein>
<sequence>MCTNSPICDPNGPISDPISLIVLTTTYEPVISNCFQNWMGDEPSQRNQSTRVRTKLSGVKLHTVRLCLTCRTIIILMIPFVQRLVLCRNVSTCRIIHSLCWTFSCALKDLPRFRQSVLSNHLLCWL</sequence>
<name>A0ABV0U5F3_9TELE</name>
<dbReference type="EMBL" id="JAHRIQ010059159">
    <property type="protein sequence ID" value="MEQ2240405.1"/>
    <property type="molecule type" value="Genomic_DNA"/>
</dbReference>
<evidence type="ECO:0000313" key="1">
    <source>
        <dbReference type="EMBL" id="MEQ2240405.1"/>
    </source>
</evidence>
<gene>
    <name evidence="1" type="ORF">ILYODFUR_014557</name>
</gene>
<comment type="caution">
    <text evidence="1">The sequence shown here is derived from an EMBL/GenBank/DDBJ whole genome shotgun (WGS) entry which is preliminary data.</text>
</comment>
<keyword evidence="2" id="KW-1185">Reference proteome</keyword>